<keyword evidence="6 15" id="KW-0436">Ligase</keyword>
<feature type="region of interest" description="Disordered" evidence="16">
    <location>
        <begin position="682"/>
        <end position="709"/>
    </location>
</feature>
<keyword evidence="10 15" id="KW-0648">Protein biosynthesis</keyword>
<organism evidence="18 19">
    <name type="scientific">Blomia tropicalis</name>
    <name type="common">Mite</name>
    <dbReference type="NCBI Taxonomy" id="40697"/>
    <lineage>
        <taxon>Eukaryota</taxon>
        <taxon>Metazoa</taxon>
        <taxon>Ecdysozoa</taxon>
        <taxon>Arthropoda</taxon>
        <taxon>Chelicerata</taxon>
        <taxon>Arachnida</taxon>
        <taxon>Acari</taxon>
        <taxon>Acariformes</taxon>
        <taxon>Sarcoptiformes</taxon>
        <taxon>Astigmata</taxon>
        <taxon>Glycyphagoidea</taxon>
        <taxon>Echimyopodidae</taxon>
        <taxon>Blomia</taxon>
    </lineage>
</organism>
<evidence type="ECO:0000256" key="12">
    <source>
        <dbReference type="ARBA" id="ARBA00023242"/>
    </source>
</evidence>
<dbReference type="CDD" id="cd18808">
    <property type="entry name" value="SF1_C_Upf1"/>
    <property type="match status" value="1"/>
</dbReference>
<dbReference type="InterPro" id="IPR014729">
    <property type="entry name" value="Rossmann-like_a/b/a_fold"/>
</dbReference>
<keyword evidence="19" id="KW-1185">Reference proteome</keyword>
<dbReference type="GO" id="GO:0005737">
    <property type="term" value="C:cytoplasm"/>
    <property type="evidence" value="ECO:0007669"/>
    <property type="project" value="UniProtKB-SubCell"/>
</dbReference>
<evidence type="ECO:0000256" key="1">
    <source>
        <dbReference type="ARBA" id="ARBA00004123"/>
    </source>
</evidence>
<dbReference type="GO" id="GO:0006950">
    <property type="term" value="P:response to stress"/>
    <property type="evidence" value="ECO:0007669"/>
    <property type="project" value="UniProtKB-ARBA"/>
</dbReference>
<comment type="similarity">
    <text evidence="3 15">Belongs to the class-I aminoacyl-tRNA synthetase family.</text>
</comment>
<keyword evidence="5 14" id="KW-0820">tRNA-binding</keyword>
<dbReference type="InterPro" id="IPR047187">
    <property type="entry name" value="SF1_C_Upf1"/>
</dbReference>
<accession>A0A9Q0RJT0</accession>
<dbReference type="SUPFAM" id="SSF52374">
    <property type="entry name" value="Nucleotidylyl transferase"/>
    <property type="match status" value="1"/>
</dbReference>
<dbReference type="InterPro" id="IPR050489">
    <property type="entry name" value="Tyr-tRNA_synthase"/>
</dbReference>
<dbReference type="PANTHER" id="PTHR46264:SF4">
    <property type="entry name" value="TYROSINE--TRNA LIGASE, CYTOPLASMIC"/>
    <property type="match status" value="1"/>
</dbReference>
<evidence type="ECO:0000256" key="3">
    <source>
        <dbReference type="ARBA" id="ARBA00005594"/>
    </source>
</evidence>
<comment type="caution">
    <text evidence="18">The sequence shown here is derived from an EMBL/GenBank/DDBJ whole genome shotgun (WGS) entry which is preliminary data.</text>
</comment>
<evidence type="ECO:0000256" key="7">
    <source>
        <dbReference type="ARBA" id="ARBA00022741"/>
    </source>
</evidence>
<dbReference type="GO" id="GO:0006437">
    <property type="term" value="P:tyrosyl-tRNA aminoacylation"/>
    <property type="evidence" value="ECO:0007669"/>
    <property type="project" value="InterPro"/>
</dbReference>
<dbReference type="InterPro" id="IPR002547">
    <property type="entry name" value="tRNA-bd_dom"/>
</dbReference>
<keyword evidence="8 15" id="KW-0067">ATP-binding</keyword>
<dbReference type="GO" id="GO:0005524">
    <property type="term" value="F:ATP binding"/>
    <property type="evidence" value="ECO:0007669"/>
    <property type="project" value="UniProtKB-KW"/>
</dbReference>
<dbReference type="Gene3D" id="2.40.50.140">
    <property type="entry name" value="Nucleic acid-binding proteins"/>
    <property type="match status" value="1"/>
</dbReference>
<evidence type="ECO:0000256" key="16">
    <source>
        <dbReference type="SAM" id="MobiDB-lite"/>
    </source>
</evidence>
<comment type="catalytic activity">
    <reaction evidence="13">
        <text>tRNA(Tyr) + L-tyrosine + ATP = L-tyrosyl-tRNA(Tyr) + AMP + diphosphate + H(+)</text>
        <dbReference type="Rhea" id="RHEA:10220"/>
        <dbReference type="Rhea" id="RHEA-COMP:9706"/>
        <dbReference type="Rhea" id="RHEA-COMP:9707"/>
        <dbReference type="ChEBI" id="CHEBI:15378"/>
        <dbReference type="ChEBI" id="CHEBI:30616"/>
        <dbReference type="ChEBI" id="CHEBI:33019"/>
        <dbReference type="ChEBI" id="CHEBI:58315"/>
        <dbReference type="ChEBI" id="CHEBI:78442"/>
        <dbReference type="ChEBI" id="CHEBI:78536"/>
        <dbReference type="ChEBI" id="CHEBI:456215"/>
        <dbReference type="EC" id="6.1.1.1"/>
    </reaction>
    <physiologicalReaction direction="left-to-right" evidence="13">
        <dbReference type="Rhea" id="RHEA:10221"/>
    </physiologicalReaction>
</comment>
<keyword evidence="9 14" id="KW-0694">RNA-binding</keyword>
<reference evidence="18" key="1">
    <citation type="submission" date="2022-12" db="EMBL/GenBank/DDBJ databases">
        <title>Genome assemblies of Blomia tropicalis.</title>
        <authorList>
            <person name="Cui Y."/>
        </authorList>
    </citation>
    <scope>NUCLEOTIDE SEQUENCE</scope>
    <source>
        <tissue evidence="18">Adult mites</tissue>
    </source>
</reference>
<dbReference type="InterPro" id="IPR002307">
    <property type="entry name" value="Tyr-tRNA-ligase"/>
</dbReference>
<keyword evidence="4" id="KW-0963">Cytoplasm</keyword>
<dbReference type="InterPro" id="IPR012340">
    <property type="entry name" value="NA-bd_OB-fold"/>
</dbReference>
<keyword evidence="11 15" id="KW-0030">Aminoacyl-tRNA synthetase</keyword>
<gene>
    <name evidence="18" type="ORF">RDWZM_009520</name>
</gene>
<comment type="subcellular location">
    <subcellularLocation>
        <location evidence="2">Cytoplasm</location>
    </subcellularLocation>
    <subcellularLocation>
        <location evidence="1">Nucleus</location>
    </subcellularLocation>
</comment>
<dbReference type="CDD" id="cd02799">
    <property type="entry name" value="tRNA_bind_EMAP-II_like"/>
    <property type="match status" value="1"/>
</dbReference>
<dbReference type="InterPro" id="IPR041677">
    <property type="entry name" value="DNA2/NAM7_AAA_11"/>
</dbReference>
<evidence type="ECO:0000256" key="13">
    <source>
        <dbReference type="ARBA" id="ARBA00048400"/>
    </source>
</evidence>
<evidence type="ECO:0000259" key="17">
    <source>
        <dbReference type="PROSITE" id="PS50886"/>
    </source>
</evidence>
<dbReference type="CDD" id="cd00805">
    <property type="entry name" value="TyrRS_core"/>
    <property type="match status" value="1"/>
</dbReference>
<dbReference type="FunFam" id="1.10.240.10:FF:000004">
    <property type="entry name" value="Tyrosine--tRNA ligase"/>
    <property type="match status" value="1"/>
</dbReference>
<dbReference type="NCBIfam" id="NF006330">
    <property type="entry name" value="PRK08560.1"/>
    <property type="match status" value="1"/>
</dbReference>
<dbReference type="PROSITE" id="PS50886">
    <property type="entry name" value="TRBD"/>
    <property type="match status" value="1"/>
</dbReference>
<name>A0A9Q0RJT0_BLOTA</name>
<dbReference type="SUPFAM" id="SSF52540">
    <property type="entry name" value="P-loop containing nucleoside triphosphate hydrolases"/>
    <property type="match status" value="1"/>
</dbReference>
<dbReference type="GO" id="GO:0004386">
    <property type="term" value="F:helicase activity"/>
    <property type="evidence" value="ECO:0007669"/>
    <property type="project" value="InterPro"/>
</dbReference>
<proteinExistence type="inferred from homology"/>
<dbReference type="InterPro" id="IPR002305">
    <property type="entry name" value="aa-tRNA-synth_Ic"/>
</dbReference>
<sequence>MMTSVEEKFNLINRNLQEIIGEDRLKEILKERDVKIYWGTATTGKPHVAYFVPMCKLSDFLKAGCEVTVLFADLHAYLDNMKAPWELLKYRTDYYENLIKTVLKSINVPLDKLKFVRGTDYQLSREFTLDVYRLSSMLTEHDAKKAGAEVVKQVQHPMISSLLYPGLQGLDEEYLKVDAQFGGIDQRKIFTFAEKYLPMLGYKKRIHLMNPMVPGLSGGKMSSSEEDSKIDLLDSPEDVKRKLKRGFCEPGNITDNGILAFTKHVLFSLFSEFEIVRQPDHGGNLVYTKYEDLERDFVDLKVHPADLKSSVEKYLNRLLEPIRKAFNEPELQELTKKAYPPVSKKGKVVSVQEEPTPALLDIRVGKIVEIEKHPEADTLYVSKVDLGEPSGLRTVISGLAQLIPANELLGRMVIVLCNLKPAKMKGVESNGMILCASIAEPREVEPLEPPANSEVGDRIFVEGYAASENKENGSESYEILNPKKKVWDKIQAEMVTSSTCIAEWRDSPMMTAKDNVTIDQYIRRFAIDTNHLHLHHDTLVPCLRSLAIRLSDILQDFIYLQELINNLQFKMDYEEMLSTDDEELSFSIINRLNNHEFSTKLIMKNKVNELNKNVNARIKSENVKIECIDLSNDDDESLDGEIESITNEDTEELVVNDEEKRFSNSDPTCSFFDGIVSLSEVKSSSKEQQQQQQQQTTARRLGEPKLANKKEELIKTKGKEPLKILNKRPLQTSVPNYVSLKRCKNCACQSIHSVNKKLREKNLNKDKIPIKSTTESGRRQFGRANSPTIYSPSRTFIENSNENQQLISHELNIFLGKLLSINPIEFSNDFLINMAQLPPASSTQEDATTSMHALTSYTVIGFVQNVLDDLEVYPDNRSAPEGIPILGQYDRKKDSFLSTVEYVVKLHKSQANIDLIKSNRLIYMQAIRCFRPTFGLIEILSMKRTKKYFIDTFLLPTSDVSKLDWSRHATFKTFFEEKYFNEEQRKAILASHFLGEFKSSDRELRIVRIGQRSQVHPAVKKYLLDELVEFNIFISDKDNTNVIKNSKSELRDKLLLHTDVILSTLDSVSLNCMSLFREENISSKRTIRCAIIDEACQCFEPELLMPLIYPISKIILIGDQLQLPACAFPPTAFRFDRLMFERFNLYFEKTAKTDSIITLRRQYRMEKMICRFPSKFFYKNQLITPEGVGNNPRIPIQSYMLFDISESNNNGNSLILDNIQEVEFIFRLLQAIFRKLGYKFDESSMNIPQSLSFTIGIIAFNGKQKEAIYERIENFMNGKLLKYVDINTVDAFQGQERDIVILSCLGELKWENAITHQRMNVALTRAKSALYICIHGESFFENVHWDSLLIDSLLRKRYVKVNGLQSIVSIQNIISK</sequence>
<evidence type="ECO:0000256" key="5">
    <source>
        <dbReference type="ARBA" id="ARBA00022555"/>
    </source>
</evidence>
<dbReference type="GO" id="GO:0005634">
    <property type="term" value="C:nucleus"/>
    <property type="evidence" value="ECO:0007669"/>
    <property type="project" value="UniProtKB-SubCell"/>
</dbReference>
<dbReference type="Pfam" id="PF00579">
    <property type="entry name" value="tRNA-synt_1b"/>
    <property type="match status" value="1"/>
</dbReference>
<dbReference type="Pfam" id="PF13086">
    <property type="entry name" value="AAA_11"/>
    <property type="match status" value="1"/>
</dbReference>
<dbReference type="Gene3D" id="3.40.50.300">
    <property type="entry name" value="P-loop containing nucleotide triphosphate hydrolases"/>
    <property type="match status" value="2"/>
</dbReference>
<keyword evidence="7 15" id="KW-0547">Nucleotide-binding</keyword>
<evidence type="ECO:0000256" key="15">
    <source>
        <dbReference type="RuleBase" id="RU361234"/>
    </source>
</evidence>
<evidence type="ECO:0000256" key="6">
    <source>
        <dbReference type="ARBA" id="ARBA00022598"/>
    </source>
</evidence>
<dbReference type="FunFam" id="3.40.50.620:FF:000040">
    <property type="entry name" value="Tyrosine--tRNA ligase"/>
    <property type="match status" value="1"/>
</dbReference>
<keyword evidence="12" id="KW-0539">Nucleus</keyword>
<evidence type="ECO:0000256" key="10">
    <source>
        <dbReference type="ARBA" id="ARBA00022917"/>
    </source>
</evidence>
<dbReference type="FunFam" id="2.40.50.140:FF:000047">
    <property type="entry name" value="tyrosine--tRNA ligase, cytoplasmic isoform X2"/>
    <property type="match status" value="1"/>
</dbReference>
<feature type="compositionally biased region" description="Basic and acidic residues" evidence="16">
    <location>
        <begin position="700"/>
        <end position="709"/>
    </location>
</feature>
<feature type="domain" description="TRNA-binding" evidence="17">
    <location>
        <begin position="356"/>
        <end position="460"/>
    </location>
</feature>
<evidence type="ECO:0000256" key="8">
    <source>
        <dbReference type="ARBA" id="ARBA00022840"/>
    </source>
</evidence>
<evidence type="ECO:0000256" key="4">
    <source>
        <dbReference type="ARBA" id="ARBA00022490"/>
    </source>
</evidence>
<evidence type="ECO:0000256" key="2">
    <source>
        <dbReference type="ARBA" id="ARBA00004496"/>
    </source>
</evidence>
<dbReference type="GO" id="GO:0000049">
    <property type="term" value="F:tRNA binding"/>
    <property type="evidence" value="ECO:0007669"/>
    <property type="project" value="UniProtKB-UniRule"/>
</dbReference>
<evidence type="ECO:0000313" key="18">
    <source>
        <dbReference type="EMBL" id="KAJ6218363.1"/>
    </source>
</evidence>
<dbReference type="GO" id="GO:0004831">
    <property type="term" value="F:tyrosine-tRNA ligase activity"/>
    <property type="evidence" value="ECO:0007669"/>
    <property type="project" value="UniProtKB-EC"/>
</dbReference>
<evidence type="ECO:0000256" key="14">
    <source>
        <dbReference type="PROSITE-ProRule" id="PRU00209"/>
    </source>
</evidence>
<dbReference type="Pfam" id="PF01588">
    <property type="entry name" value="tRNA_bind"/>
    <property type="match status" value="1"/>
</dbReference>
<dbReference type="InterPro" id="IPR027417">
    <property type="entry name" value="P-loop_NTPase"/>
</dbReference>
<dbReference type="NCBIfam" id="TIGR00234">
    <property type="entry name" value="tyrS"/>
    <property type="match status" value="1"/>
</dbReference>
<dbReference type="SUPFAM" id="SSF50249">
    <property type="entry name" value="Nucleic acid-binding proteins"/>
    <property type="match status" value="1"/>
</dbReference>
<dbReference type="EMBL" id="JAPWDV010000003">
    <property type="protein sequence ID" value="KAJ6218363.1"/>
    <property type="molecule type" value="Genomic_DNA"/>
</dbReference>
<evidence type="ECO:0000256" key="9">
    <source>
        <dbReference type="ARBA" id="ARBA00022884"/>
    </source>
</evidence>
<dbReference type="InterPro" id="IPR041679">
    <property type="entry name" value="DNA2/NAM7-like_C"/>
</dbReference>
<evidence type="ECO:0000313" key="19">
    <source>
        <dbReference type="Proteomes" id="UP001142055"/>
    </source>
</evidence>
<dbReference type="Gene3D" id="1.10.240.10">
    <property type="entry name" value="Tyrosyl-Transfer RNA Synthetase"/>
    <property type="match status" value="1"/>
</dbReference>
<dbReference type="PANTHER" id="PTHR46264">
    <property type="entry name" value="TYROSINE-TRNA LIGASE"/>
    <property type="match status" value="1"/>
</dbReference>
<dbReference type="PRINTS" id="PR01040">
    <property type="entry name" value="TRNASYNTHTYR"/>
</dbReference>
<dbReference type="Gene3D" id="3.40.50.620">
    <property type="entry name" value="HUPs"/>
    <property type="match status" value="1"/>
</dbReference>
<dbReference type="Pfam" id="PF13087">
    <property type="entry name" value="AAA_12"/>
    <property type="match status" value="1"/>
</dbReference>
<dbReference type="Proteomes" id="UP001142055">
    <property type="component" value="Chromosome 3"/>
</dbReference>
<feature type="compositionally biased region" description="Low complexity" evidence="16">
    <location>
        <begin position="682"/>
        <end position="695"/>
    </location>
</feature>
<dbReference type="EC" id="6.1.1.1" evidence="15"/>
<protein>
    <recommendedName>
        <fullName evidence="15">Tyrosine--tRNA ligase</fullName>
        <ecNumber evidence="15">6.1.1.1</ecNumber>
    </recommendedName>
    <alternativeName>
        <fullName evidence="15">Tyrosyl-tRNA synthetase</fullName>
    </alternativeName>
</protein>
<evidence type="ECO:0000256" key="11">
    <source>
        <dbReference type="ARBA" id="ARBA00023146"/>
    </source>
</evidence>